<dbReference type="InterPro" id="IPR010872">
    <property type="entry name" value="MDMPI_C-term_domain"/>
</dbReference>
<gene>
    <name evidence="3" type="ORF">ACFQLX_07700</name>
</gene>
<dbReference type="Pfam" id="PF11716">
    <property type="entry name" value="MDMPI_N"/>
    <property type="match status" value="1"/>
</dbReference>
<dbReference type="GO" id="GO:0016853">
    <property type="term" value="F:isomerase activity"/>
    <property type="evidence" value="ECO:0007669"/>
    <property type="project" value="UniProtKB-KW"/>
</dbReference>
<dbReference type="Gene3D" id="1.20.120.450">
    <property type="entry name" value="dinb family like domain"/>
    <property type="match status" value="1"/>
</dbReference>
<evidence type="ECO:0000259" key="2">
    <source>
        <dbReference type="Pfam" id="PF11716"/>
    </source>
</evidence>
<sequence>MTVHPSLQPSIEAWTQSAEAIAELVSPLTEGEWNQPSGLPGWSVKDLVSHVIGGECEALGDPRPIHSLPVDLYHVRTERARYNEIQVDVRRHHTSPEMTGELEYTLIRRGRQLRDEKRDPEATVRGPLGRMTTLREQLRERAFDVWVHEQDLRRVLGRPGALDGPGAHHARDVLLERLPAVVTEGAGAPPETVVVVDVTGPVDFMRTVRVDAEGRGSVDGRVSLAPTVTLSTDWETYHLLACGRLRPGAAGEQVKLDGDQELGQAVLRHFAVSG</sequence>
<dbReference type="RefSeq" id="WP_386413308.1">
    <property type="nucleotide sequence ID" value="NZ_JBHSZO010000008.1"/>
</dbReference>
<keyword evidence="4" id="KW-1185">Reference proteome</keyword>
<dbReference type="NCBIfam" id="TIGR03083">
    <property type="entry name" value="maleylpyruvate isomerase family mycothiol-dependent enzyme"/>
    <property type="match status" value="1"/>
</dbReference>
<dbReference type="SUPFAM" id="SSF109854">
    <property type="entry name" value="DinB/YfiT-like putative metalloenzymes"/>
    <property type="match status" value="1"/>
</dbReference>
<comment type="caution">
    <text evidence="3">The sequence shown here is derived from an EMBL/GenBank/DDBJ whole genome shotgun (WGS) entry which is preliminary data.</text>
</comment>
<evidence type="ECO:0000259" key="1">
    <source>
        <dbReference type="Pfam" id="PF07398"/>
    </source>
</evidence>
<name>A0ABW2GDU1_9ACTN</name>
<dbReference type="Proteomes" id="UP001596413">
    <property type="component" value="Unassembled WGS sequence"/>
</dbReference>
<protein>
    <submittedName>
        <fullName evidence="3">Maleylpyruvate isomerase family mycothiol-dependent enzyme</fullName>
    </submittedName>
</protein>
<feature type="domain" description="Mycothiol-dependent maleylpyruvate isomerase metal-binding" evidence="2">
    <location>
        <begin position="15"/>
        <end position="153"/>
    </location>
</feature>
<keyword evidence="3" id="KW-0413">Isomerase</keyword>
<reference evidence="4" key="1">
    <citation type="journal article" date="2019" name="Int. J. Syst. Evol. Microbiol.">
        <title>The Global Catalogue of Microorganisms (GCM) 10K type strain sequencing project: providing services to taxonomists for standard genome sequencing and annotation.</title>
        <authorList>
            <consortium name="The Broad Institute Genomics Platform"/>
            <consortium name="The Broad Institute Genome Sequencing Center for Infectious Disease"/>
            <person name="Wu L."/>
            <person name="Ma J."/>
        </authorList>
    </citation>
    <scope>NUCLEOTIDE SEQUENCE [LARGE SCALE GENOMIC DNA]</scope>
    <source>
        <strain evidence="4">CGMCC 1.13681</strain>
    </source>
</reference>
<accession>A0ABW2GDU1</accession>
<evidence type="ECO:0000313" key="4">
    <source>
        <dbReference type="Proteomes" id="UP001596413"/>
    </source>
</evidence>
<dbReference type="EMBL" id="JBHSZO010000008">
    <property type="protein sequence ID" value="MFC7218051.1"/>
    <property type="molecule type" value="Genomic_DNA"/>
</dbReference>
<organism evidence="3 4">
    <name type="scientific">Streptomyces polyrhachis</name>
    <dbReference type="NCBI Taxonomy" id="1282885"/>
    <lineage>
        <taxon>Bacteria</taxon>
        <taxon>Bacillati</taxon>
        <taxon>Actinomycetota</taxon>
        <taxon>Actinomycetes</taxon>
        <taxon>Kitasatosporales</taxon>
        <taxon>Streptomycetaceae</taxon>
        <taxon>Streptomyces</taxon>
    </lineage>
</organism>
<feature type="domain" description="MDMPI C-terminal" evidence="1">
    <location>
        <begin position="168"/>
        <end position="264"/>
    </location>
</feature>
<evidence type="ECO:0000313" key="3">
    <source>
        <dbReference type="EMBL" id="MFC7218051.1"/>
    </source>
</evidence>
<dbReference type="InterPro" id="IPR034660">
    <property type="entry name" value="DinB/YfiT-like"/>
</dbReference>
<proteinExistence type="predicted"/>
<dbReference type="Pfam" id="PF07398">
    <property type="entry name" value="MDMPI_C"/>
    <property type="match status" value="1"/>
</dbReference>
<dbReference type="InterPro" id="IPR017517">
    <property type="entry name" value="Maleyloyr_isom"/>
</dbReference>
<dbReference type="InterPro" id="IPR024344">
    <property type="entry name" value="MDMPI_metal-binding"/>
</dbReference>